<dbReference type="PANTHER" id="PTHR45627">
    <property type="entry name" value="ADENYLATE CYCLASE TYPE 1"/>
    <property type="match status" value="1"/>
</dbReference>
<evidence type="ECO:0000313" key="19">
    <source>
        <dbReference type="Proteomes" id="UP001445076"/>
    </source>
</evidence>
<evidence type="ECO:0000256" key="7">
    <source>
        <dbReference type="ARBA" id="ARBA00022741"/>
    </source>
</evidence>
<comment type="cofactor">
    <cofactor evidence="2">
        <name>Mg(2+)</name>
        <dbReference type="ChEBI" id="CHEBI:18420"/>
    </cofactor>
</comment>
<feature type="transmembrane region" description="Helical" evidence="16">
    <location>
        <begin position="173"/>
        <end position="190"/>
    </location>
</feature>
<dbReference type="PANTHER" id="PTHR45627:SF8">
    <property type="entry name" value="ADENYLATE CYCLASE TYPE 9"/>
    <property type="match status" value="1"/>
</dbReference>
<dbReference type="PROSITE" id="PS00452">
    <property type="entry name" value="GUANYLATE_CYCLASE_1"/>
    <property type="match status" value="1"/>
</dbReference>
<evidence type="ECO:0000256" key="3">
    <source>
        <dbReference type="ARBA" id="ARBA00004141"/>
    </source>
</evidence>
<feature type="transmembrane region" description="Helical" evidence="16">
    <location>
        <begin position="142"/>
        <end position="161"/>
    </location>
</feature>
<keyword evidence="8" id="KW-0067">ATP-binding</keyword>
<dbReference type="SUPFAM" id="SSF55073">
    <property type="entry name" value="Nucleotide cyclase"/>
    <property type="match status" value="2"/>
</dbReference>
<feature type="transmembrane region" description="Helical" evidence="16">
    <location>
        <begin position="840"/>
        <end position="861"/>
    </location>
</feature>
<feature type="transmembrane region" description="Helical" evidence="16">
    <location>
        <begin position="867"/>
        <end position="887"/>
    </location>
</feature>
<name>A0AAW0W1D3_CHEQU</name>
<evidence type="ECO:0000256" key="11">
    <source>
        <dbReference type="ARBA" id="ARBA00022998"/>
    </source>
</evidence>
<dbReference type="GO" id="GO:0035556">
    <property type="term" value="P:intracellular signal transduction"/>
    <property type="evidence" value="ECO:0007669"/>
    <property type="project" value="InterPro"/>
</dbReference>
<keyword evidence="19" id="KW-1185">Reference proteome</keyword>
<evidence type="ECO:0000256" key="16">
    <source>
        <dbReference type="SAM" id="Phobius"/>
    </source>
</evidence>
<dbReference type="FunFam" id="3.30.70.1230:FF:000008">
    <property type="entry name" value="Adenylate cyclase type 9"/>
    <property type="match status" value="1"/>
</dbReference>
<dbReference type="CDD" id="cd07302">
    <property type="entry name" value="CHD"/>
    <property type="match status" value="2"/>
</dbReference>
<feature type="region of interest" description="Disordered" evidence="15">
    <location>
        <begin position="650"/>
        <end position="707"/>
    </location>
</feature>
<dbReference type="EMBL" id="JARKIK010000093">
    <property type="protein sequence ID" value="KAK8722845.1"/>
    <property type="molecule type" value="Genomic_DNA"/>
</dbReference>
<evidence type="ECO:0000256" key="13">
    <source>
        <dbReference type="ARBA" id="ARBA00023239"/>
    </source>
</evidence>
<evidence type="ECO:0000259" key="17">
    <source>
        <dbReference type="PROSITE" id="PS50125"/>
    </source>
</evidence>
<feature type="transmembrane region" description="Helical" evidence="16">
    <location>
        <begin position="223"/>
        <end position="246"/>
    </location>
</feature>
<comment type="similarity">
    <text evidence="14">Belongs to the adenylyl cyclase class-4/guanylyl cyclase family.</text>
</comment>
<keyword evidence="7" id="KW-0547">Nucleotide-binding</keyword>
<reference evidence="18 19" key="1">
    <citation type="journal article" date="2024" name="BMC Genomics">
        <title>Genome assembly of redclaw crayfish (Cherax quadricarinatus) provides insights into its immune adaptation and hypoxia tolerance.</title>
        <authorList>
            <person name="Liu Z."/>
            <person name="Zheng J."/>
            <person name="Li H."/>
            <person name="Fang K."/>
            <person name="Wang S."/>
            <person name="He J."/>
            <person name="Zhou D."/>
            <person name="Weng S."/>
            <person name="Chi M."/>
            <person name="Gu Z."/>
            <person name="He J."/>
            <person name="Li F."/>
            <person name="Wang M."/>
        </authorList>
    </citation>
    <scope>NUCLEOTIDE SEQUENCE [LARGE SCALE GENOMIC DNA]</scope>
    <source>
        <strain evidence="18">ZL_2023a</strain>
    </source>
</reference>
<feature type="domain" description="Guanylate cyclase" evidence="17">
    <location>
        <begin position="1095"/>
        <end position="1235"/>
    </location>
</feature>
<comment type="catalytic activity">
    <reaction evidence="1">
        <text>ATP = 3',5'-cyclic AMP + diphosphate</text>
        <dbReference type="Rhea" id="RHEA:15389"/>
        <dbReference type="ChEBI" id="CHEBI:30616"/>
        <dbReference type="ChEBI" id="CHEBI:33019"/>
        <dbReference type="ChEBI" id="CHEBI:58165"/>
        <dbReference type="EC" id="4.6.1.1"/>
    </reaction>
</comment>
<feature type="transmembrane region" description="Helical" evidence="16">
    <location>
        <begin position="110"/>
        <end position="130"/>
    </location>
</feature>
<dbReference type="EC" id="4.6.1.1" evidence="4"/>
<keyword evidence="13 14" id="KW-0456">Lyase</keyword>
<evidence type="ECO:0000256" key="6">
    <source>
        <dbReference type="ARBA" id="ARBA00022723"/>
    </source>
</evidence>
<evidence type="ECO:0000256" key="15">
    <source>
        <dbReference type="SAM" id="MobiDB-lite"/>
    </source>
</evidence>
<feature type="compositionally biased region" description="Basic and acidic residues" evidence="15">
    <location>
        <begin position="694"/>
        <end position="704"/>
    </location>
</feature>
<proteinExistence type="inferred from homology"/>
<evidence type="ECO:0000256" key="12">
    <source>
        <dbReference type="ARBA" id="ARBA00023136"/>
    </source>
</evidence>
<protein>
    <recommendedName>
        <fullName evidence="4">adenylate cyclase</fullName>
        <ecNumber evidence="4">4.6.1.1</ecNumber>
    </recommendedName>
</protein>
<evidence type="ECO:0000256" key="4">
    <source>
        <dbReference type="ARBA" id="ARBA00012201"/>
    </source>
</evidence>
<dbReference type="GO" id="GO:0005886">
    <property type="term" value="C:plasma membrane"/>
    <property type="evidence" value="ECO:0007669"/>
    <property type="project" value="TreeGrafter"/>
</dbReference>
<feature type="transmembrane region" description="Helical" evidence="16">
    <location>
        <begin position="85"/>
        <end position="104"/>
    </location>
</feature>
<dbReference type="Proteomes" id="UP001445076">
    <property type="component" value="Unassembled WGS sequence"/>
</dbReference>
<keyword evidence="6" id="KW-0479">Metal-binding</keyword>
<evidence type="ECO:0000256" key="10">
    <source>
        <dbReference type="ARBA" id="ARBA00022989"/>
    </source>
</evidence>
<evidence type="ECO:0000256" key="1">
    <source>
        <dbReference type="ARBA" id="ARBA00001593"/>
    </source>
</evidence>
<evidence type="ECO:0000256" key="9">
    <source>
        <dbReference type="ARBA" id="ARBA00022842"/>
    </source>
</evidence>
<dbReference type="Pfam" id="PF00211">
    <property type="entry name" value="Guanylate_cyc"/>
    <property type="match status" value="2"/>
</dbReference>
<dbReference type="GO" id="GO:0004016">
    <property type="term" value="F:adenylate cyclase activity"/>
    <property type="evidence" value="ECO:0007669"/>
    <property type="project" value="UniProtKB-EC"/>
</dbReference>
<comment type="subcellular location">
    <subcellularLocation>
        <location evidence="3">Membrane</location>
        <topology evidence="3">Multi-pass membrane protein</topology>
    </subcellularLocation>
</comment>
<sequence length="1285" mass="143999">MVSGGGGQEGGRGRDEKEIMEEEEAIRLSLTPHLHALMLASHQRNSCCPVLFERAAPTWWDPRFDSDILEGQYRQSSLSTLTLRFQYALIYIFVSTVTWAVYWSVLQTTHWTSCLAVAVTFAIASVSLYIYSRSQSYKSHQVVVSVVMTVLLMLVSLLPYSLYRSSPDDSPDLTPVAMFAMCIEVLLLVYTVIPMPLYLTLIITSVYSITFELLNGFIVDHDALHICVRVGLHICIHLIGAHIMIMTQVRMRGTFMSIGQSLLVRGQLEVEKALKEKMIHSVMPPKVADWLMRETLADDNDDATYYGEDGAILRKVSSPRASHTSDIQTLFRPFNMHGMDNVSILFADIVGFTRMSSNKTAEQLVGLLNDLFGRFDVLCKKNNCEKISTLGDCYYSVSGCPEPRPDHAQCCVNMGLDMIDAIQEFDTDTKEDVNMRVGIHTGKVLCGIVGTKRFKFDVWSNDVSLANEMESTGRPAQVHVSEVTIKFLPKDTYITEEGPQVKGLNTYFILGFVNKQVSVDTLGSCDDQYTTLNESKDSKKASSLPNILDCGTESDGNGNTKIKTMTGGGTKFRRSLAPAIDLPRLRLPRLYRNTDKAKAKTTSLPKIGSKNDNNLKSLDWCDLWSGIGSGLTGVSEGYFNSPTMFTSTINTAPPMLTQAPVPPPPTPNAPSPPDTPITPQTPRDVLHNSWGSVSEKDPRKDSGIRSRRSSIQAQLFAINGMSPGDLLTHRVSGYYTSSQSSVVDHKFVDMGESGCGAEPCSIPLNESLTRFHQLRKQSDLQLIKCMQQAENHRQYIEAPPLSHTTLFFVDDELEKQYRQQAHKPRHDSPPTLVSTHFNTYFDILVSALVYIVVTISLFMLFQYTLGWLVLCLVSTCWHLLLLVLCSSQVMRRENTGTSSQIYAKLTRWHPWHICGASIICLPLAAVMSNFSCSLSDLDGTKTFFCYLTFVSSIHLCNFTQLNCWMKNILATIGIVILLVLVSPSLCLQASHMNDNRNNSTLYSAGEMSESLAHFSYQELVVASVLLVLLVWFLNREFEISYRLSFHGSVMAMKDKVQVQTMKNQADWLLNNIIPRHVADSIKTTAKYSENHKDVAVMFASIVNFNELYDEDYLGGKEYLRVLNELVADIDELLLRPEFKNIEKIKTIGSTYMAASGLDAKVRQSNTDAHQHIFELMEFALAMQKVIEDFNQDLIEFNLIIRIGLNFGDVTAGVIGTTKLYYDIWGDAVNIASRMDSTGVPGRIQVSNRCAVVLNRRYELERRGQVFVKGKDNMDVFLLKGRREDT</sequence>
<dbReference type="Gene3D" id="3.30.70.1230">
    <property type="entry name" value="Nucleotide cyclase"/>
    <property type="match status" value="2"/>
</dbReference>
<keyword evidence="11" id="KW-0115">cAMP biosynthesis</keyword>
<keyword evidence="5 16" id="KW-0812">Transmembrane</keyword>
<feature type="transmembrane region" description="Helical" evidence="16">
    <location>
        <begin position="908"/>
        <end position="927"/>
    </location>
</feature>
<dbReference type="PROSITE" id="PS50125">
    <property type="entry name" value="GUANYLATE_CYCLASE_2"/>
    <property type="match status" value="2"/>
</dbReference>
<dbReference type="InterPro" id="IPR018297">
    <property type="entry name" value="A/G_cyclase_CS"/>
</dbReference>
<feature type="transmembrane region" description="Helical" evidence="16">
    <location>
        <begin position="939"/>
        <end position="956"/>
    </location>
</feature>
<dbReference type="InterPro" id="IPR001054">
    <property type="entry name" value="A/G_cyclase"/>
</dbReference>
<dbReference type="GO" id="GO:0005524">
    <property type="term" value="F:ATP binding"/>
    <property type="evidence" value="ECO:0007669"/>
    <property type="project" value="UniProtKB-KW"/>
</dbReference>
<dbReference type="SMART" id="SM00044">
    <property type="entry name" value="CYCc"/>
    <property type="match status" value="2"/>
</dbReference>
<feature type="domain" description="Guanylate cyclase" evidence="17">
    <location>
        <begin position="343"/>
        <end position="470"/>
    </location>
</feature>
<evidence type="ECO:0000256" key="5">
    <source>
        <dbReference type="ARBA" id="ARBA00022692"/>
    </source>
</evidence>
<dbReference type="InterPro" id="IPR029787">
    <property type="entry name" value="Nucleotide_cyclase"/>
</dbReference>
<feature type="transmembrane region" description="Helical" evidence="16">
    <location>
        <begin position="197"/>
        <end position="217"/>
    </location>
</feature>
<feature type="compositionally biased region" description="Pro residues" evidence="15">
    <location>
        <begin position="660"/>
        <end position="676"/>
    </location>
</feature>
<organism evidence="18 19">
    <name type="scientific">Cherax quadricarinatus</name>
    <name type="common">Australian red claw crayfish</name>
    <dbReference type="NCBI Taxonomy" id="27406"/>
    <lineage>
        <taxon>Eukaryota</taxon>
        <taxon>Metazoa</taxon>
        <taxon>Ecdysozoa</taxon>
        <taxon>Arthropoda</taxon>
        <taxon>Crustacea</taxon>
        <taxon>Multicrustacea</taxon>
        <taxon>Malacostraca</taxon>
        <taxon>Eumalacostraca</taxon>
        <taxon>Eucarida</taxon>
        <taxon>Decapoda</taxon>
        <taxon>Pleocyemata</taxon>
        <taxon>Astacidea</taxon>
        <taxon>Parastacoidea</taxon>
        <taxon>Parastacidae</taxon>
        <taxon>Cherax</taxon>
    </lineage>
</organism>
<evidence type="ECO:0000256" key="8">
    <source>
        <dbReference type="ARBA" id="ARBA00022840"/>
    </source>
</evidence>
<evidence type="ECO:0000313" key="18">
    <source>
        <dbReference type="EMBL" id="KAK8722845.1"/>
    </source>
</evidence>
<evidence type="ECO:0000256" key="14">
    <source>
        <dbReference type="RuleBase" id="RU000405"/>
    </source>
</evidence>
<keyword evidence="9" id="KW-0460">Magnesium</keyword>
<evidence type="ECO:0000256" key="2">
    <source>
        <dbReference type="ARBA" id="ARBA00001946"/>
    </source>
</evidence>
<keyword evidence="10 16" id="KW-1133">Transmembrane helix</keyword>
<keyword evidence="12 16" id="KW-0472">Membrane</keyword>
<dbReference type="GO" id="GO:0006171">
    <property type="term" value="P:cAMP biosynthetic process"/>
    <property type="evidence" value="ECO:0007669"/>
    <property type="project" value="UniProtKB-KW"/>
</dbReference>
<feature type="transmembrane region" description="Helical" evidence="16">
    <location>
        <begin position="968"/>
        <end position="991"/>
    </location>
</feature>
<gene>
    <name evidence="18" type="ORF">OTU49_012083</name>
</gene>
<dbReference type="GO" id="GO:0046872">
    <property type="term" value="F:metal ion binding"/>
    <property type="evidence" value="ECO:0007669"/>
    <property type="project" value="UniProtKB-KW"/>
</dbReference>
<accession>A0AAW0W1D3</accession>
<feature type="transmembrane region" description="Helical" evidence="16">
    <location>
        <begin position="1011"/>
        <end position="1033"/>
    </location>
</feature>
<dbReference type="GO" id="GO:0007189">
    <property type="term" value="P:adenylate cyclase-activating G protein-coupled receptor signaling pathway"/>
    <property type="evidence" value="ECO:0007669"/>
    <property type="project" value="TreeGrafter"/>
</dbReference>
<comment type="caution">
    <text evidence="18">The sequence shown here is derived from an EMBL/GenBank/DDBJ whole genome shotgun (WGS) entry which is preliminary data.</text>
</comment>